<evidence type="ECO:0000313" key="3">
    <source>
        <dbReference type="Proteomes" id="UP000007115"/>
    </source>
</evidence>
<dbReference type="eggNOG" id="ENOG502SPRK">
    <property type="taxonomic scope" value="Eukaryota"/>
</dbReference>
<gene>
    <name evidence="2" type="ORF">TRIVIDRAFT_128428</name>
</gene>
<organism evidence="2 3">
    <name type="scientific">Hypocrea virens (strain Gv29-8 / FGSC 10586)</name>
    <name type="common">Gliocladium virens</name>
    <name type="synonym">Trichoderma virens</name>
    <dbReference type="NCBI Taxonomy" id="413071"/>
    <lineage>
        <taxon>Eukaryota</taxon>
        <taxon>Fungi</taxon>
        <taxon>Dikarya</taxon>
        <taxon>Ascomycota</taxon>
        <taxon>Pezizomycotina</taxon>
        <taxon>Sordariomycetes</taxon>
        <taxon>Hypocreomycetidae</taxon>
        <taxon>Hypocreales</taxon>
        <taxon>Hypocreaceae</taxon>
        <taxon>Trichoderma</taxon>
    </lineage>
</organism>
<dbReference type="InterPro" id="IPR056632">
    <property type="entry name" value="DUF7730"/>
</dbReference>
<sequence length="282" mass="31772">LPRLPPTRPNVLTPSPSTEVLALAGSPFFEKLPAELRREILLIAFGDSTVHMDLSFVHPFAPQKPGERNTRHAGIDPCCIYNTRAPKSWQWWSSVCHRVMPDNEKCFFRRSNPDHPKLGDDRCRYGEALYCQNQCGLYPSKCKIGIMGWLLSCRQAYVEGIDVLYRTNTIHMSGPALILNLPQLLPPQRLADITSLEVICPLKPRRGDFDTIPEVRPLDNYLTALGSSLPNLTRLFLALKTNRCIPYPMNMQSVFELLDAFALKAGLREFTVSSSSSVFTPL</sequence>
<dbReference type="STRING" id="413071.G9MQ73"/>
<reference evidence="2 3" key="1">
    <citation type="journal article" date="2011" name="Genome Biol.">
        <title>Comparative genome sequence analysis underscores mycoparasitism as the ancestral life style of Trichoderma.</title>
        <authorList>
            <person name="Kubicek C.P."/>
            <person name="Herrera-Estrella A."/>
            <person name="Seidl-Seiboth V."/>
            <person name="Martinez D.A."/>
            <person name="Druzhinina I.S."/>
            <person name="Thon M."/>
            <person name="Zeilinger S."/>
            <person name="Casas-Flores S."/>
            <person name="Horwitz B.A."/>
            <person name="Mukherjee P.K."/>
            <person name="Mukherjee M."/>
            <person name="Kredics L."/>
            <person name="Alcaraz L.D."/>
            <person name="Aerts A."/>
            <person name="Antal Z."/>
            <person name="Atanasova L."/>
            <person name="Cervantes-Badillo M.G."/>
            <person name="Challacombe J."/>
            <person name="Chertkov O."/>
            <person name="McCluskey K."/>
            <person name="Coulpier F."/>
            <person name="Deshpande N."/>
            <person name="von Doehren H."/>
            <person name="Ebbole D.J."/>
            <person name="Esquivel-Naranjo E.U."/>
            <person name="Fekete E."/>
            <person name="Flipphi M."/>
            <person name="Glaser F."/>
            <person name="Gomez-Rodriguez E.Y."/>
            <person name="Gruber S."/>
            <person name="Han C."/>
            <person name="Henrissat B."/>
            <person name="Hermosa R."/>
            <person name="Hernandez-Onate M."/>
            <person name="Karaffa L."/>
            <person name="Kosti I."/>
            <person name="Le Crom S."/>
            <person name="Lindquist E."/>
            <person name="Lucas S."/>
            <person name="Luebeck M."/>
            <person name="Luebeck P.S."/>
            <person name="Margeot A."/>
            <person name="Metz B."/>
            <person name="Misra M."/>
            <person name="Nevalainen H."/>
            <person name="Omann M."/>
            <person name="Packer N."/>
            <person name="Perrone G."/>
            <person name="Uresti-Rivera E.E."/>
            <person name="Salamov A."/>
            <person name="Schmoll M."/>
            <person name="Seiboth B."/>
            <person name="Shapiro H."/>
            <person name="Sukno S."/>
            <person name="Tamayo-Ramos J.A."/>
            <person name="Tisch D."/>
            <person name="Wiest A."/>
            <person name="Wilkinson H.H."/>
            <person name="Zhang M."/>
            <person name="Coutinho P.M."/>
            <person name="Kenerley C.M."/>
            <person name="Monte E."/>
            <person name="Baker S.E."/>
            <person name="Grigoriev I.V."/>
        </authorList>
    </citation>
    <scope>NUCLEOTIDE SEQUENCE [LARGE SCALE GENOMIC DNA]</scope>
    <source>
        <strain evidence="3">Gv29-8 / FGSC 10586</strain>
    </source>
</reference>
<evidence type="ECO:0000313" key="2">
    <source>
        <dbReference type="EMBL" id="EHK24020.1"/>
    </source>
</evidence>
<dbReference type="AlphaFoldDB" id="G9MQ73"/>
<proteinExistence type="predicted"/>
<feature type="domain" description="DUF7730" evidence="1">
    <location>
        <begin position="26"/>
        <end position="198"/>
    </location>
</feature>
<dbReference type="RefSeq" id="XP_013958220.1">
    <property type="nucleotide sequence ID" value="XM_014102745.1"/>
</dbReference>
<name>G9MQ73_HYPVG</name>
<dbReference type="EMBL" id="ABDF02000005">
    <property type="protein sequence ID" value="EHK24020.1"/>
    <property type="molecule type" value="Genomic_DNA"/>
</dbReference>
<dbReference type="VEuPathDB" id="FungiDB:TRIVIDRAFT_128428"/>
<dbReference type="Proteomes" id="UP000007115">
    <property type="component" value="Unassembled WGS sequence"/>
</dbReference>
<protein>
    <recommendedName>
        <fullName evidence="1">DUF7730 domain-containing protein</fullName>
    </recommendedName>
</protein>
<evidence type="ECO:0000259" key="1">
    <source>
        <dbReference type="Pfam" id="PF24864"/>
    </source>
</evidence>
<feature type="non-terminal residue" evidence="2">
    <location>
        <position position="1"/>
    </location>
</feature>
<dbReference type="OrthoDB" id="515692at2759"/>
<dbReference type="PANTHER" id="PTHR38790">
    <property type="entry name" value="2EXR DOMAIN-CONTAINING PROTEIN-RELATED"/>
    <property type="match status" value="1"/>
</dbReference>
<dbReference type="GeneID" id="25787429"/>
<dbReference type="Pfam" id="PF24864">
    <property type="entry name" value="DUF7730"/>
    <property type="match status" value="1"/>
</dbReference>
<dbReference type="InParanoid" id="G9MQ73"/>
<dbReference type="OMA" id="AWDAIPW"/>
<keyword evidence="3" id="KW-1185">Reference proteome</keyword>
<comment type="caution">
    <text evidence="2">The sequence shown here is derived from an EMBL/GenBank/DDBJ whole genome shotgun (WGS) entry which is preliminary data.</text>
</comment>
<dbReference type="HOGENOM" id="CLU_039760_1_0_1"/>
<dbReference type="PANTHER" id="PTHR38790:SF4">
    <property type="entry name" value="2EXR DOMAIN-CONTAINING PROTEIN"/>
    <property type="match status" value="1"/>
</dbReference>
<accession>G9MQ73</accession>
<feature type="non-terminal residue" evidence="2">
    <location>
        <position position="282"/>
    </location>
</feature>